<dbReference type="NCBIfam" id="TIGR04131">
    <property type="entry name" value="Bac_Flav_CTERM"/>
    <property type="match status" value="1"/>
</dbReference>
<dbReference type="InterPro" id="IPR026341">
    <property type="entry name" value="T9SS_type_B"/>
</dbReference>
<feature type="domain" description="PKD/Chitinase" evidence="2">
    <location>
        <begin position="1283"/>
        <end position="1364"/>
    </location>
</feature>
<dbReference type="InterPro" id="IPR013783">
    <property type="entry name" value="Ig-like_fold"/>
</dbReference>
<feature type="domain" description="PKD/Chitinase" evidence="2">
    <location>
        <begin position="5380"/>
        <end position="5450"/>
    </location>
</feature>
<feature type="chain" id="PRO_5041958467" evidence="1">
    <location>
        <begin position="24"/>
        <end position="5543"/>
    </location>
</feature>
<evidence type="ECO:0000259" key="2">
    <source>
        <dbReference type="SMART" id="SM00089"/>
    </source>
</evidence>
<evidence type="ECO:0000256" key="1">
    <source>
        <dbReference type="SAM" id="SignalP"/>
    </source>
</evidence>
<dbReference type="CDD" id="cd00146">
    <property type="entry name" value="PKD"/>
    <property type="match status" value="1"/>
</dbReference>
<dbReference type="SUPFAM" id="SSF49299">
    <property type="entry name" value="PKD domain"/>
    <property type="match status" value="1"/>
</dbReference>
<dbReference type="RefSeq" id="WP_168803371.1">
    <property type="nucleotide sequence ID" value="NZ_CP051205.1"/>
</dbReference>
<name>A0AAE6ZF78_9BACT</name>
<dbReference type="KEGG" id="coy:HF329_07210"/>
<protein>
    <submittedName>
        <fullName evidence="3">Gliding motility-associated C-terminal domain-containing protein</fullName>
    </submittedName>
</protein>
<organism evidence="3 4">
    <name type="scientific">Chitinophaga oryzae</name>
    <dbReference type="NCBI Taxonomy" id="2725414"/>
    <lineage>
        <taxon>Bacteria</taxon>
        <taxon>Pseudomonadati</taxon>
        <taxon>Bacteroidota</taxon>
        <taxon>Chitinophagia</taxon>
        <taxon>Chitinophagales</taxon>
        <taxon>Chitinophagaceae</taxon>
        <taxon>Chitinophaga</taxon>
    </lineage>
</organism>
<gene>
    <name evidence="3" type="ORF">HF329_07210</name>
</gene>
<feature type="signal peptide" evidence="1">
    <location>
        <begin position="1"/>
        <end position="23"/>
    </location>
</feature>
<reference evidence="4" key="1">
    <citation type="submission" date="2020-04" db="EMBL/GenBank/DDBJ databases">
        <authorList>
            <person name="Kittiwongwattana C."/>
        </authorList>
    </citation>
    <scope>NUCLEOTIDE SEQUENCE [LARGE SCALE GENOMIC DNA]</scope>
    <source>
        <strain evidence="4">1310</strain>
    </source>
</reference>
<evidence type="ECO:0000313" key="3">
    <source>
        <dbReference type="EMBL" id="QJB31100.1"/>
    </source>
</evidence>
<dbReference type="Gene3D" id="2.60.40.10">
    <property type="entry name" value="Immunoglobulins"/>
    <property type="match status" value="3"/>
</dbReference>
<dbReference type="Pfam" id="PF13585">
    <property type="entry name" value="CHU_C"/>
    <property type="match status" value="1"/>
</dbReference>
<proteinExistence type="predicted"/>
<feature type="domain" description="PKD/Chitinase" evidence="2">
    <location>
        <begin position="923"/>
        <end position="1007"/>
    </location>
</feature>
<dbReference type="SMART" id="SM00089">
    <property type="entry name" value="PKD"/>
    <property type="match status" value="4"/>
</dbReference>
<evidence type="ECO:0000313" key="4">
    <source>
        <dbReference type="Proteomes" id="UP000502421"/>
    </source>
</evidence>
<dbReference type="InterPro" id="IPR022409">
    <property type="entry name" value="PKD/Chitinase_dom"/>
</dbReference>
<feature type="domain" description="PKD/Chitinase" evidence="2">
    <location>
        <begin position="1641"/>
        <end position="1722"/>
    </location>
</feature>
<dbReference type="InterPro" id="IPR035986">
    <property type="entry name" value="PKD_dom_sf"/>
</dbReference>
<accession>A0AAE6ZF78</accession>
<sequence length="5543" mass="581917">MKRLLTFLLLLTGFVLPSAKTMAQRAFINAPDSICAGSFATLNGLLWNSDFTVDHMDWSVSPALAADEYEFLFTENGLPSAADKWVGRTPGSYAGVTAMTIRLNKVGEYTFTVKIYEKNGSRTATISRKIKVKDCTITQCAGTISTMAGFKEDFGIFNAGDRPRKNRVIDSLYTNLGAASTYRFPTNITSLNIADNEYVEYYHTQAKPEWVKAYDRTGNGDNVNTFGGMLVINSAIEKKSFYQRTIKNLCPGSIYNFSAWFMNVNGMEVFDQTCARASDTKPDGYHYAGVTFILTDPTTGAVLQRFNTNDVSMNLRKPEWQQYGGSFKIPPNLTSVKLTILNNNFGGCGNDIAIDDIQFTYCSPDLFAYVDGLKDEKRIKDQICGGAPLSLTAYLEPITYFQDPVYQWQISTDGVTYTDMVDGPMNAGTVTGSKTPILNFTAGALKGDPSVAKLYYFRVGITEKDNVKLGNCAAPSRPVEITILPQPQISVTGNEICNGQNAHLEVTGGYTSYTWKVNPLVTGTTLDVSPNVTTTYEVVGEKSYGDNKVCRDSNRAEILVYQKPIVNVKLLTPPSICEGEIAKLEIQPENSVYDITWDYNGTVIAGAKGTSITHTPTKVTNPAAVPPAKNIYTVTVTNGKCIISDQAEVIVNSMPKPNAGTDIKLCNTTSFTLAGSQPLADQTGMWSFKGGINEGATLNNPTSYNATVTNLAAGKSVTLVWTITNKNLSKCAASDEVVLINMPLPVSAATIDITQCANKVFNISGTAPAAWETGQWSGTGVTFGDPNSPLTTATLTGTATTQDITVTWTLRNGKCADGLSKVNLHLRPAPAVTVTVPAVCQTAKQFTINFSALSGTVTKYTVKQGIGTPLATFTNVTGTWPATGSAISVNLPANTPAGTYDFILTIQDGNNQGCTYDAPFKLRVDAQPDATISGPTDICLGTSVTLSVAASNSGYTKLWTIDGVTQTGSTQSITHTPTSAGTHNYSVKVTNLTCSDTKTLAVEVRAVPVADPGTASPQCNVGNFTMNAPALPVDQEGVWTISGSANGAVITDPTNPKTTVTGLQAGKSVVLTWTVNNKYNKTCKASSNITLTNTEPLTVSKAGVDITQCGNNQFKLSANAPKPTETGTWSGTGVTFSNPNDPAAVATLTSTSTPQTVTVTWTISNGVCTNSTSSVKLTLNAAPTVTVATVPAVCNADAFFNLVLSNPTGIITKYSIKPAATNALPSFTPIVDAAWTGAGTIKVNYPAATPAGTYNFVLTIQDGTNAGCAANYPFSVTIDAKPTVNVVASPTEICEGETTTLSIAAGNAGYTIRWTLNGTAIAGTDNKTTFTHTPTGTGNKVYAVSVKNGACTVTDDATVIVRSMPTADAGKPEIKQCDTKDFTVTGNQPAADQKGVWSFVGANLGAQITNPNNYTTTVTGVPAGSSVTLQWTVTNNFKASCVASDQITLTNTLALTVSKAGIDITQCGNNQFKLSANAPKPTETGTWSGTGVTFSNPNDPAAVATLTSTSTPQTVTVTWTISNGVCTNSTSSVKLTLNAAPTVTVATVPAVCNADAFFNLVLSNPTGIITKYSIKPAATNALPSFTPIVDAAWTGAGTIKVNYPAATPAGTYNFVLTIQDGTNAGCVANYPFSVTIDAKPTVNVVASPTEICEGETTTLSIAAGNAGYTIRWTLNGTAIAGTDNKTTFTHTPTGTGNKVYAVSVKNGACTVTDDATVIVRSMPTADAGKPEIKQCDTKDFTVTGNQPAADQKGVWSFVGANLGAQITNPNDYTTTVTGVPAGSSVTLQWTVTNNFKASCVASDQITLTNTLALTVSKAGIDITQCGNNQFKLSANAPKPTETGTWSGTGVTFSNPNDPAAVATLTSTSVPQTVTVTWTISNGGVCTNSSSSIKLTLNAAPTVAVATVPTVCSADAFFNLVLSNPTGNITKYSIKPAATNALPSFTPIVDAPWTGAGTIKVNYPATTPGGTYDFVLTVQDDNNAGCVFTRTFSVKIDQNPAVKITALPYVVCEGTAATLSIDNSNAGYTIRWTLNGTPIPEGDNKVSIVHTPTKIGDNVYAVTVTNGVCTATDNVTIKVRSMPNANIDRHEIKQCNNPDFSVEGREPLGDQKGMWSFASADLGAKITDPTNYKTTVTGVPVGQSVTLRWTVSNIYHAACVASAYVVLTNVEALTESNAGTDITQCGDNKFQLNANAPKPTETGTWSGTGVTFSNPNDPKAIATLNTSTPQTVTVTWTISNGVCTNSTSSIKLILNAAPTVAVAAIPAVCNADGAFNLVLSNPTGAITLYSVKAVTPNKMAGFTDIVNQKWNGAGTYKVTYPAATPAGTYNFVLTIQDGANAGCVTNYPFTVTVDAKPTVDVVATPAEICKGETTTLSIGSSNAAYTIRWTLNGTAIAGTDNKVSITHTPANIGNNVYAVTVTNGACTVTDNVTVVVRSMPTADAGVPEIKQCDTKDFTVTGNQPLADQKGVWSFVGNSLGAQITNPNNYTTTVTGVPAGSSVTLLWTVTNNFKASCTASDQIILTNTLALTVSKAGTDITQCGDNKFQLNANTPKPTEKGTWSGTGVTFSNPNDPKAIATLNTSTPQTVTVTWTISNGVCTNSTSSIKLILNAAPTVAVAAIPAVCNADGAFNLVLSNPTGAITLYSVKAVTPNKMAGFTDIVNQKWNGAGTYKVTYPAATPAGTYNFVLTIQDGANAGCVTNYPFTVTVDAKPTVDVVATPAEICKGETTTLSIGSSNAAYTIRWTLNGTAIAGTDNKVSITHTPANIGNNVYAVTVTNGACTVTDNVTVVVRSMPTADAGVPEIKQCDTKDFTVTGNQPLADQKGVWSFVGNSLGAQITNPNNYTTTVTGVPAGSSVTLLWTVTNNFKASCTASDQIILTNTLALTVSKAGTDITQCGDNKFQLNANTPKPTEKGTWSGTGVTFSNPNDPKAIATLNTSTPQTVTVTWTISNGVCTNSTSSIKLILNAAPTVAVAAIPAVCNADGAFNLVLSNPTGAITLYSVKAVTPNKMAGFTDIINQKWNGAGTYKVTYPAATPAGTYNFVLTIQDGANAGCVTNYPFTVTVDAKPTVDVVATPAEICKGETTTLSIGSSNAGNTIRWTLDGVAIPAANDKVSFTQTPGKIGNNVYAVTVTNGACTVTDNVTVVVRSMPAADAGVPEIKQCDTKDFTVTGNQPLADQKGVWSFVGNSLGAQITNPNNYTTTVTGVPAGSSVTLLWTVTNNFKASCTASDQIILTNTLALTVSKAGTDITQCGDNKFQLNANTPKPTEKGTWSGTGVTFSNPNDPKAIATLNTSTPQTVTVTWTISNGVCTNSTSSIKLILNAAPTVAVAAIPAVCNADGAFNLVLSNPTGAITLYSVKAVTPNKMAGFTDIINQKWNGAGTYKVTYPAATPAGTYNFVLTIQDGANAGCVTNYPFTVTVDAKPTVDVVATPAEICKGETTTLSIGSSNAGYTIRWTLDGIAIPGTDNKVSFSHTPIKIGDNVYAVSVKNGACTVTDNVIVQVRSMPTADAGVAEIKQCNNSSFTVTGNQPLADQKGVWSFVGNSLGAKITTPNNYTTTITGVPAGSSVTLLWTVTNNFKASCTASDQIILTNTEALTESKAGFDITQCGNNKFQLNANTPKPTETGTWSGTGVTFSNPNDPKAIATLNTSTPQTVTVTWTISNGVCTNSTSSIKLILNAAPTVGVAAVTPVCNTDGSFNMVVSNPTGIITLYSVKATTPNKMAGFTDIINQKWNGAGTYKVTFPTSAPAGTYDFVLTVQDGTNAGCTRDVHFTVKIMKPSTPATGLTVNAAEICDKGDVVLTIQGGSLGTDENGATNATWKWYINGCPGTTGSTAVTPDVISADGRTATFKNVSKTTTWFVRAESTGPCGNAATCASAKVTVYELPAKADAGQNKSFCNVKTDLKLEGNDPKAAGATGKWTTNNPKAIIRNPDQPVTGVYLPVGETATFTWTITNGVCAVTSDDVVLTNYETPVVANAGEDQEQCDNENFTLNGNAPTQFGAAGKWTASTMTGVTIADPANAKTRVTVKAGTTVTFTWTITNGTCAATSDNVVITNYAVAAAANAGPDQEACNQASDFMMKANVPSVPTATGKWKDVSRIPGRAVIKQPTNPLTAVTVPVGDTVVLEWTITNGACKATSSRVTIINYKAAAVANAGPDQEKCNTTGDFVMDANQPGASSATGTWTDISRVPGRATIYEPNNPATKVKVPVGDTVVLKWTITNGKCASTSSQVTLINYAKALDANAGPDQEACNQLTDFTLAADKPSVSSATGFWSIIKGTAVIRSINSPVSKVKVNPGDTVTLRWTITNGVCSSTWDDVTLINYLTPVAANAGPNQEHCDNATFNMNASDPGVPGAKGVWVVTSNNAALITISNATDRKATITVPAGETAQLTWVVSNGKCAATSSSVTLINRKPILGNSIQADQTVCTTETPTAIRGNVLSGGNGTYTYVWQQSTAGAAGPFTNIPGATTDTYQPGLLTADIWYRRIVASGACINNISNVVKITVVNKAPIVVSQPAAITTECVQGKDYTTLFGKPVFSHAPYDDVSLNVTYNDVTTVTSPCLTTITRTWTATDRCGLFVTASQTITVVDTKAPVFTTPAPANITVDCDKVPARVDLIAKDDCAGDITIPVVEVRKDIPGACGNNYQLIRTWTAKDACNTGVTLTQIITVKDMTAPVFTLQPPADTTVNCDKVPAGINLTATDNCTPGIITVTSRDSIVRKSGICASNYTIYRKWTALDECGNGKTVQQILRVQDTTRPVFSLPTPKDTLVDCDKVPAWPVITATDNCSGNIQVFTSSKTQKIPGACAGNYLEIRTWTATDDCGNKATMQQTIRVQDTTRPVFTVVPPGDTTVNCDAIPAPATNVTATDNCSTTGNGLTVTRQTITETIPGACGNNYRIIRTWTAKDACGNIATMKQIVTVQDTTRPVIMPAPADVTVYCQDPIPAPVTLTATDNCDPSFPKKAVYSEDPFVKDICKGYTIVRRWSITDACGNKANDVIQRIIIQPCPKPQLSATLPANCSDNPRVALQPVGDVNLPTFTLVAVTPANAVTGLPLTQRSNQFNLNGATSASFIMTDGKTGCSSDTMTYQLNYIQKPVVNLGQDTTICGGNSLVLDAGASNFAYTIKWSTGETTQRIKITQAGIYWVSISNGQCETSDTIKVGLIPTPLVSIPDTTICRGQSVKLDAYVDGATYLWSTGATTASILVSTQEQFWVKVMKSACITIDTVKVSVNPPPDITLSRDTAICPDQSIMLTVNSNGGRIRWQTGETSNSIIVNKPGGYWVAVSRDNCVVRDTVNVRMKPGIQVDLGPDRNICPDGTVTFNGTNTDAISYLWNDGDTNPIKQVSQAGKYKLAVMDRFCQRVYLDSVNVNITGVPKINLGNDTVMCIGETLTLRAEGNGITSVRWDNGSTSPTLQVTNGGTYTVTVFNDCGSATDDIRVNFTQCEPKPQFPNAFSPNGDGRNDVFRPIVRGPMFDYELRIFNRWGELIFISSDSHKGWDGKFKGSPVDIGTYVWWLTYKKVAGGASNVIKGEVTVVR</sequence>
<dbReference type="EMBL" id="CP051205">
    <property type="protein sequence ID" value="QJB31100.1"/>
    <property type="molecule type" value="Genomic_DNA"/>
</dbReference>
<keyword evidence="1" id="KW-0732">Signal</keyword>
<dbReference type="Proteomes" id="UP000502421">
    <property type="component" value="Chromosome"/>
</dbReference>